<comment type="caution">
    <text evidence="2">The sequence shown here is derived from an EMBL/GenBank/DDBJ whole genome shotgun (WGS) entry which is preliminary data.</text>
</comment>
<evidence type="ECO:0000259" key="1">
    <source>
        <dbReference type="Pfam" id="PF01738"/>
    </source>
</evidence>
<name>A0A1E3HYR8_9TREE</name>
<protein>
    <recommendedName>
        <fullName evidence="1">Dienelactone hydrolase domain-containing protein</fullName>
    </recommendedName>
</protein>
<gene>
    <name evidence="2" type="ORF">L202_02875</name>
</gene>
<dbReference type="GeneID" id="30154184"/>
<dbReference type="STRING" id="1295533.A0A1E3HYR8"/>
<dbReference type="RefSeq" id="XP_018995276.1">
    <property type="nucleotide sequence ID" value="XM_019136607.1"/>
</dbReference>
<keyword evidence="3" id="KW-1185">Reference proteome</keyword>
<proteinExistence type="predicted"/>
<evidence type="ECO:0000313" key="2">
    <source>
        <dbReference type="EMBL" id="ODN80711.1"/>
    </source>
</evidence>
<dbReference type="RefSeq" id="XP_018995277.1">
    <property type="nucleotide sequence ID" value="XM_019136608.1"/>
</dbReference>
<dbReference type="Pfam" id="PF01738">
    <property type="entry name" value="DLH"/>
    <property type="match status" value="1"/>
</dbReference>
<dbReference type="AlphaFoldDB" id="A0A1E3HYR8"/>
<dbReference type="SUPFAM" id="SSF53474">
    <property type="entry name" value="alpha/beta-Hydrolases"/>
    <property type="match status" value="1"/>
</dbReference>
<dbReference type="EMBL" id="AWGJ01000004">
    <property type="protein sequence ID" value="ODN80711.1"/>
    <property type="molecule type" value="Genomic_DNA"/>
</dbReference>
<dbReference type="PANTHER" id="PTHR47668:SF1">
    <property type="entry name" value="DIENELACTONE HYDROLASE DOMAIN-CONTAINING PROTEIN-RELATED"/>
    <property type="match status" value="1"/>
</dbReference>
<sequence>MSCCSDLPPVQAEYTPKGTYTTFSGLKTYVVGPEDAKAAVLYTYDVFGFSPQILQGADLIASQGYRVVMPDFLVGKYATPELFGPDAEAKRNEYFSQFPGAIPTQSKPLADSIAALKAAGHSRVAILGACWGYKAAVITEGLAGVDVFLAIHPTFPAPEDAEKINVPALILSTGGEDKSVIDAIEKGVEAKNPGKNFFKHYADQVHGFAAARADLSGGDTLAAYVEAYQLIVKFLKEHL</sequence>
<dbReference type="EMBL" id="AWGJ01000004">
    <property type="protein sequence ID" value="ODN80710.1"/>
    <property type="molecule type" value="Genomic_DNA"/>
</dbReference>
<accession>A0A1E3HYR8</accession>
<dbReference type="Gene3D" id="3.40.50.1820">
    <property type="entry name" value="alpha/beta hydrolase"/>
    <property type="match status" value="1"/>
</dbReference>
<dbReference type="GO" id="GO:0016787">
    <property type="term" value="F:hydrolase activity"/>
    <property type="evidence" value="ECO:0007669"/>
    <property type="project" value="InterPro"/>
</dbReference>
<evidence type="ECO:0000313" key="3">
    <source>
        <dbReference type="Proteomes" id="UP000094065"/>
    </source>
</evidence>
<reference evidence="2 3" key="1">
    <citation type="submission" date="2016-06" db="EMBL/GenBank/DDBJ databases">
        <title>Evolution of pathogenesis and genome organization in the Tremellales.</title>
        <authorList>
            <person name="Cuomo C."/>
            <person name="Litvintseva A."/>
            <person name="Heitman J."/>
            <person name="Chen Y."/>
            <person name="Sun S."/>
            <person name="Springer D."/>
            <person name="Dromer F."/>
            <person name="Young S."/>
            <person name="Zeng Q."/>
            <person name="Chapman S."/>
            <person name="Gujja S."/>
            <person name="Saif S."/>
            <person name="Birren B."/>
        </authorList>
    </citation>
    <scope>NUCLEOTIDE SEQUENCE [LARGE SCALE GENOMIC DNA]</scope>
    <source>
        <strain evidence="2 3">CBS 6039</strain>
    </source>
</reference>
<dbReference type="InterPro" id="IPR002925">
    <property type="entry name" value="Dienelactn_hydro"/>
</dbReference>
<feature type="domain" description="Dienelactone hydrolase" evidence="1">
    <location>
        <begin position="27"/>
        <end position="238"/>
    </location>
</feature>
<dbReference type="OrthoDB" id="2569264at2759"/>
<dbReference type="Proteomes" id="UP000094065">
    <property type="component" value="Unassembled WGS sequence"/>
</dbReference>
<dbReference type="InterPro" id="IPR029058">
    <property type="entry name" value="AB_hydrolase_fold"/>
</dbReference>
<dbReference type="PANTHER" id="PTHR47668">
    <property type="entry name" value="DIENELACTONE HYDROLASE FAMILY PROTEIN (AFU_ORTHOLOGUE AFUA_6G01940)"/>
    <property type="match status" value="1"/>
</dbReference>
<organism evidence="2 3">
    <name type="scientific">Cryptococcus amylolentus CBS 6039</name>
    <dbReference type="NCBI Taxonomy" id="1295533"/>
    <lineage>
        <taxon>Eukaryota</taxon>
        <taxon>Fungi</taxon>
        <taxon>Dikarya</taxon>
        <taxon>Basidiomycota</taxon>
        <taxon>Agaricomycotina</taxon>
        <taxon>Tremellomycetes</taxon>
        <taxon>Tremellales</taxon>
        <taxon>Cryptococcaceae</taxon>
        <taxon>Cryptococcus</taxon>
    </lineage>
</organism>